<dbReference type="PIRSF" id="PIRSF015601">
    <property type="entry name" value="MTase_slr0722"/>
    <property type="match status" value="1"/>
</dbReference>
<evidence type="ECO:0000256" key="9">
    <source>
        <dbReference type="ARBA" id="ARBA00022691"/>
    </source>
</evidence>
<evidence type="ECO:0000256" key="10">
    <source>
        <dbReference type="ARBA" id="ARBA00025699"/>
    </source>
</evidence>
<evidence type="ECO:0000313" key="15">
    <source>
        <dbReference type="EMBL" id="PAU77846.1"/>
    </source>
</evidence>
<keyword evidence="9 12" id="KW-0949">S-adenosyl-L-methionine</keyword>
<evidence type="ECO:0000256" key="8">
    <source>
        <dbReference type="ARBA" id="ARBA00022679"/>
    </source>
</evidence>
<feature type="domain" description="Ribosomal RNA small subunit methyltransferase E PUA-like" evidence="14">
    <location>
        <begin position="20"/>
        <end position="65"/>
    </location>
</feature>
<keyword evidence="5 12" id="KW-0963">Cytoplasm</keyword>
<dbReference type="InterPro" id="IPR029028">
    <property type="entry name" value="Alpha/beta_knot_MTases"/>
</dbReference>
<dbReference type="SUPFAM" id="SSF88697">
    <property type="entry name" value="PUA domain-like"/>
    <property type="match status" value="1"/>
</dbReference>
<gene>
    <name evidence="15" type="ORF">CK501_14235</name>
</gene>
<accession>A0A2A2EXF7</accession>
<comment type="similarity">
    <text evidence="2 12">Belongs to the RNA methyltransferase RsmE family.</text>
</comment>
<keyword evidence="7 12" id="KW-0489">Methyltransferase</keyword>
<dbReference type="EMBL" id="NSKD01000008">
    <property type="protein sequence ID" value="PAU77846.1"/>
    <property type="molecule type" value="Genomic_DNA"/>
</dbReference>
<evidence type="ECO:0000256" key="6">
    <source>
        <dbReference type="ARBA" id="ARBA00022552"/>
    </source>
</evidence>
<dbReference type="RefSeq" id="WP_095618411.1">
    <property type="nucleotide sequence ID" value="NZ_NSKD01000008.1"/>
</dbReference>
<dbReference type="SUPFAM" id="SSF75217">
    <property type="entry name" value="alpha/beta knot"/>
    <property type="match status" value="1"/>
</dbReference>
<dbReference type="GO" id="GO:0070475">
    <property type="term" value="P:rRNA base methylation"/>
    <property type="evidence" value="ECO:0007669"/>
    <property type="project" value="TreeGrafter"/>
</dbReference>
<dbReference type="InterPro" id="IPR046886">
    <property type="entry name" value="RsmE_MTase_dom"/>
</dbReference>
<evidence type="ECO:0000256" key="5">
    <source>
        <dbReference type="ARBA" id="ARBA00022490"/>
    </source>
</evidence>
<dbReference type="CDD" id="cd18084">
    <property type="entry name" value="RsmE-like"/>
    <property type="match status" value="1"/>
</dbReference>
<protein>
    <recommendedName>
        <fullName evidence="4 12">Ribosomal RNA small subunit methyltransferase E</fullName>
        <ecNumber evidence="3 12">2.1.1.193</ecNumber>
    </recommendedName>
</protein>
<dbReference type="NCBIfam" id="TIGR00046">
    <property type="entry name" value="RsmE family RNA methyltransferase"/>
    <property type="match status" value="1"/>
</dbReference>
<name>A0A2A2EXF7_9GAMM</name>
<dbReference type="PANTHER" id="PTHR30027">
    <property type="entry name" value="RIBOSOMAL RNA SMALL SUBUNIT METHYLTRANSFERASE E"/>
    <property type="match status" value="1"/>
</dbReference>
<evidence type="ECO:0000259" key="14">
    <source>
        <dbReference type="Pfam" id="PF20260"/>
    </source>
</evidence>
<feature type="domain" description="Ribosomal RNA small subunit methyltransferase E methyltransferase" evidence="13">
    <location>
        <begin position="74"/>
        <end position="233"/>
    </location>
</feature>
<keyword evidence="6 12" id="KW-0698">rRNA processing</keyword>
<evidence type="ECO:0000256" key="1">
    <source>
        <dbReference type="ARBA" id="ARBA00004496"/>
    </source>
</evidence>
<keyword evidence="16" id="KW-1185">Reference proteome</keyword>
<evidence type="ECO:0000256" key="11">
    <source>
        <dbReference type="ARBA" id="ARBA00047944"/>
    </source>
</evidence>
<dbReference type="GO" id="GO:0005737">
    <property type="term" value="C:cytoplasm"/>
    <property type="evidence" value="ECO:0007669"/>
    <property type="project" value="UniProtKB-SubCell"/>
</dbReference>
<dbReference type="Gene3D" id="2.40.240.20">
    <property type="entry name" value="Hypothetical PUA domain-like, domain 1"/>
    <property type="match status" value="1"/>
</dbReference>
<evidence type="ECO:0000256" key="2">
    <source>
        <dbReference type="ARBA" id="ARBA00005528"/>
    </source>
</evidence>
<evidence type="ECO:0000259" key="13">
    <source>
        <dbReference type="Pfam" id="PF04452"/>
    </source>
</evidence>
<evidence type="ECO:0000313" key="16">
    <source>
        <dbReference type="Proteomes" id="UP000218896"/>
    </source>
</evidence>
<dbReference type="InterPro" id="IPR015947">
    <property type="entry name" value="PUA-like_sf"/>
</dbReference>
<dbReference type="Pfam" id="PF04452">
    <property type="entry name" value="Methyltrans_RNA"/>
    <property type="match status" value="1"/>
</dbReference>
<dbReference type="OrthoDB" id="9815641at2"/>
<comment type="function">
    <text evidence="10 12">Specifically methylates the N3 position of the uracil ring of uridine 1498 (m3U1498) in 16S rRNA. Acts on the fully assembled 30S ribosomal subunit.</text>
</comment>
<dbReference type="InterPro" id="IPR029026">
    <property type="entry name" value="tRNA_m1G_MTases_N"/>
</dbReference>
<proteinExistence type="inferred from homology"/>
<sequence>MRIPRIHTPEALAPGEHTLAGNAAHHAGTVLRMNAGDRVVLFNGDGLDYPAEILEAGRKRLTVHVESPHDPGTESPLAITLGQVMSRGDRMDYAIQKATEMGVTAIQPLDSARCEVRLNPERERKRLKNWQQVAISAAEQCGRARIPTIHSPMKLADWLTHCDDAVRLVLHHEGQPVRGQDTTPTSVALLIGPEGGLDDSEFDAAAEAGFAPLALGPRVLRTETAPVAAIGLCQWLWGDFQSSGKETAE</sequence>
<organism evidence="15 16">
    <name type="scientific">Halovibrio salipaludis</name>
    <dbReference type="NCBI Taxonomy" id="2032626"/>
    <lineage>
        <taxon>Bacteria</taxon>
        <taxon>Pseudomonadati</taxon>
        <taxon>Pseudomonadota</taxon>
        <taxon>Gammaproteobacteria</taxon>
        <taxon>Oceanospirillales</taxon>
        <taxon>Halomonadaceae</taxon>
        <taxon>Halovibrio</taxon>
    </lineage>
</organism>
<dbReference type="InterPro" id="IPR006700">
    <property type="entry name" value="RsmE"/>
</dbReference>
<comment type="subcellular location">
    <subcellularLocation>
        <location evidence="1 12">Cytoplasm</location>
    </subcellularLocation>
</comment>
<dbReference type="Proteomes" id="UP000218896">
    <property type="component" value="Unassembled WGS sequence"/>
</dbReference>
<dbReference type="GO" id="GO:0070042">
    <property type="term" value="F:rRNA (uridine-N3-)-methyltransferase activity"/>
    <property type="evidence" value="ECO:0007669"/>
    <property type="project" value="TreeGrafter"/>
</dbReference>
<dbReference type="AlphaFoldDB" id="A0A2A2EXF7"/>
<dbReference type="PANTHER" id="PTHR30027:SF3">
    <property type="entry name" value="16S RRNA (URACIL(1498)-N(3))-METHYLTRANSFERASE"/>
    <property type="match status" value="1"/>
</dbReference>
<evidence type="ECO:0000256" key="3">
    <source>
        <dbReference type="ARBA" id="ARBA00012328"/>
    </source>
</evidence>
<evidence type="ECO:0000256" key="7">
    <source>
        <dbReference type="ARBA" id="ARBA00022603"/>
    </source>
</evidence>
<comment type="caution">
    <text evidence="15">The sequence shown here is derived from an EMBL/GenBank/DDBJ whole genome shotgun (WGS) entry which is preliminary data.</text>
</comment>
<dbReference type="InterPro" id="IPR046887">
    <property type="entry name" value="RsmE_PUA-like"/>
</dbReference>
<dbReference type="Pfam" id="PF20260">
    <property type="entry name" value="PUA_4"/>
    <property type="match status" value="1"/>
</dbReference>
<reference evidence="15 16" key="1">
    <citation type="submission" date="2017-08" db="EMBL/GenBank/DDBJ databases">
        <title>Halovibrio sewagensis sp. nov., isolated from wastewater of high salinity.</title>
        <authorList>
            <person name="Dong X."/>
            <person name="Zhang G."/>
        </authorList>
    </citation>
    <scope>NUCLEOTIDE SEQUENCE [LARGE SCALE GENOMIC DNA]</scope>
    <source>
        <strain evidence="15 16">YL5-2</strain>
    </source>
</reference>
<dbReference type="EC" id="2.1.1.193" evidence="3 12"/>
<comment type="catalytic activity">
    <reaction evidence="11 12">
        <text>uridine(1498) in 16S rRNA + S-adenosyl-L-methionine = N(3)-methyluridine(1498) in 16S rRNA + S-adenosyl-L-homocysteine + H(+)</text>
        <dbReference type="Rhea" id="RHEA:42920"/>
        <dbReference type="Rhea" id="RHEA-COMP:10283"/>
        <dbReference type="Rhea" id="RHEA-COMP:10284"/>
        <dbReference type="ChEBI" id="CHEBI:15378"/>
        <dbReference type="ChEBI" id="CHEBI:57856"/>
        <dbReference type="ChEBI" id="CHEBI:59789"/>
        <dbReference type="ChEBI" id="CHEBI:65315"/>
        <dbReference type="ChEBI" id="CHEBI:74502"/>
        <dbReference type="EC" id="2.1.1.193"/>
    </reaction>
</comment>
<evidence type="ECO:0000256" key="12">
    <source>
        <dbReference type="PIRNR" id="PIRNR015601"/>
    </source>
</evidence>
<dbReference type="NCBIfam" id="NF008692">
    <property type="entry name" value="PRK11713.1-5"/>
    <property type="match status" value="1"/>
</dbReference>
<evidence type="ECO:0000256" key="4">
    <source>
        <dbReference type="ARBA" id="ARBA00013673"/>
    </source>
</evidence>
<keyword evidence="8 12" id="KW-0808">Transferase</keyword>
<dbReference type="Gene3D" id="3.40.1280.10">
    <property type="match status" value="1"/>
</dbReference>